<evidence type="ECO:0000313" key="14">
    <source>
        <dbReference type="Proteomes" id="UP000322553"/>
    </source>
</evidence>
<dbReference type="GO" id="GO:0005829">
    <property type="term" value="C:cytosol"/>
    <property type="evidence" value="ECO:0007669"/>
    <property type="project" value="TreeGrafter"/>
</dbReference>
<reference evidence="13 14" key="1">
    <citation type="submission" date="2019-08" db="EMBL/GenBank/DDBJ databases">
        <title>Complete genome sequence of Kushneria sp. YCWA18, a halophilic phosphate-solubilizing bacterium isolated from Daqiao saltern in China.</title>
        <authorList>
            <person name="Du G.-X."/>
            <person name="Qu L.-Y."/>
        </authorList>
    </citation>
    <scope>NUCLEOTIDE SEQUENCE [LARGE SCALE GENOMIC DNA]</scope>
    <source>
        <strain evidence="13 14">YCWA18</strain>
    </source>
</reference>
<evidence type="ECO:0000256" key="11">
    <source>
        <dbReference type="ARBA" id="ARBA00048603"/>
    </source>
</evidence>
<organism evidence="13 14">
    <name type="scientific">Kushneria phosphatilytica</name>
    <dbReference type="NCBI Taxonomy" id="657387"/>
    <lineage>
        <taxon>Bacteria</taxon>
        <taxon>Pseudomonadati</taxon>
        <taxon>Pseudomonadota</taxon>
        <taxon>Gammaproteobacteria</taxon>
        <taxon>Oceanospirillales</taxon>
        <taxon>Halomonadaceae</taxon>
        <taxon>Kushneria</taxon>
    </lineage>
</organism>
<dbReference type="Gene3D" id="3.40.225.10">
    <property type="entry name" value="Class II aldolase/adducin N-terminal domain"/>
    <property type="match status" value="1"/>
</dbReference>
<evidence type="ECO:0000256" key="2">
    <source>
        <dbReference type="ARBA" id="ARBA00010037"/>
    </source>
</evidence>
<evidence type="ECO:0000256" key="6">
    <source>
        <dbReference type="ARBA" id="ARBA00023277"/>
    </source>
</evidence>
<dbReference type="GO" id="GO:0016832">
    <property type="term" value="F:aldehyde-lyase activity"/>
    <property type="evidence" value="ECO:0007669"/>
    <property type="project" value="InterPro"/>
</dbReference>
<dbReference type="RefSeq" id="WP_070980542.1">
    <property type="nucleotide sequence ID" value="NZ_CP043420.1"/>
</dbReference>
<dbReference type="FunFam" id="3.40.225.10:FF:000008">
    <property type="entry name" value="Sugar aldolase"/>
    <property type="match status" value="1"/>
</dbReference>
<dbReference type="SUPFAM" id="SSF53639">
    <property type="entry name" value="AraD/HMP-PK domain-like"/>
    <property type="match status" value="1"/>
</dbReference>
<dbReference type="PANTHER" id="PTHR22789">
    <property type="entry name" value="FUCULOSE PHOSPHATE ALDOLASE"/>
    <property type="match status" value="1"/>
</dbReference>
<keyword evidence="6" id="KW-0119">Carbohydrate metabolism</keyword>
<gene>
    <name evidence="13" type="ORF">FY550_00495</name>
</gene>
<dbReference type="GO" id="GO:0019323">
    <property type="term" value="P:pentose catabolic process"/>
    <property type="evidence" value="ECO:0007669"/>
    <property type="project" value="InterPro"/>
</dbReference>
<comment type="catalytic activity">
    <reaction evidence="10">
        <text>3-dehydro-4-O-phospho-D-erythronate + H(+) = dihydroxyacetone phosphate + CO2</text>
        <dbReference type="Rhea" id="RHEA:52416"/>
        <dbReference type="ChEBI" id="CHEBI:15378"/>
        <dbReference type="ChEBI" id="CHEBI:16526"/>
        <dbReference type="ChEBI" id="CHEBI:57642"/>
        <dbReference type="ChEBI" id="CHEBI:136593"/>
        <dbReference type="EC" id="4.1.1.104"/>
    </reaction>
</comment>
<evidence type="ECO:0000256" key="1">
    <source>
        <dbReference type="ARBA" id="ARBA00001947"/>
    </source>
</evidence>
<keyword evidence="5" id="KW-0456">Lyase</keyword>
<dbReference type="AlphaFoldDB" id="A0A1S1NS85"/>
<evidence type="ECO:0000256" key="4">
    <source>
        <dbReference type="ARBA" id="ARBA00022833"/>
    </source>
</evidence>
<keyword evidence="14" id="KW-1185">Reference proteome</keyword>
<comment type="function">
    <text evidence="7">Catalyzes the decarboxylation of 3-oxo-tetronate 4-phosphate to dihydroxyacetone phosphate (DHAP) and CO(2).</text>
</comment>
<feature type="domain" description="Class II aldolase/adducin N-terminal" evidence="12">
    <location>
        <begin position="8"/>
        <end position="186"/>
    </location>
</feature>
<dbReference type="KEGG" id="kuy:FY550_00495"/>
<dbReference type="NCBIfam" id="NF043034">
    <property type="entry name" value="OxoTetrPhDc"/>
    <property type="match status" value="1"/>
</dbReference>
<evidence type="ECO:0000256" key="9">
    <source>
        <dbReference type="ARBA" id="ARBA00044803"/>
    </source>
</evidence>
<evidence type="ECO:0000259" key="12">
    <source>
        <dbReference type="SMART" id="SM01007"/>
    </source>
</evidence>
<evidence type="ECO:0000256" key="10">
    <source>
        <dbReference type="ARBA" id="ARBA00047520"/>
    </source>
</evidence>
<dbReference type="STRING" id="657387.BH688_13520"/>
<dbReference type="Pfam" id="PF00596">
    <property type="entry name" value="Aldolase_II"/>
    <property type="match status" value="1"/>
</dbReference>
<evidence type="ECO:0000313" key="13">
    <source>
        <dbReference type="EMBL" id="QEL09753.1"/>
    </source>
</evidence>
<comment type="similarity">
    <text evidence="2">Belongs to the aldolase class II family. AraD/FucA subfamily.</text>
</comment>
<dbReference type="EC" id="4.1.1.104" evidence="8"/>
<dbReference type="InterPro" id="IPR050197">
    <property type="entry name" value="Aldolase_class_II_sugar_metab"/>
</dbReference>
<sequence>MNEHTLRQRLVTLGKRLYDRGLSPGTSGNLSVRLDDGWLTTPTNSCMGELNADEISRLDWEGNVLSGSKPSKEYFFHLAYYKNRPEAQAIVHLHSSYSSAVSCLKNVDEASVLPPITPYFVMRIGRLPLVPYRRPGDERLGDDVARLAPHYSALMLANHGPIVTGRDLDATVSAAEELEETAKLFLLLHGHEYRTLDADQIGELCEHHGARWES</sequence>
<name>A0A1S1NS85_9GAMM</name>
<dbReference type="GO" id="GO:0046872">
    <property type="term" value="F:metal ion binding"/>
    <property type="evidence" value="ECO:0007669"/>
    <property type="project" value="UniProtKB-KW"/>
</dbReference>
<dbReference type="OrthoDB" id="5500703at2"/>
<proteinExistence type="inferred from homology"/>
<evidence type="ECO:0000256" key="7">
    <source>
        <dbReference type="ARBA" id="ARBA00044745"/>
    </source>
</evidence>
<keyword evidence="4" id="KW-0862">Zinc</keyword>
<dbReference type="NCBIfam" id="NF006000">
    <property type="entry name" value="PRK08130.1"/>
    <property type="match status" value="1"/>
</dbReference>
<evidence type="ECO:0000256" key="5">
    <source>
        <dbReference type="ARBA" id="ARBA00023239"/>
    </source>
</evidence>
<dbReference type="SMART" id="SM01007">
    <property type="entry name" value="Aldolase_II"/>
    <property type="match status" value="1"/>
</dbReference>
<comment type="catalytic activity">
    <reaction evidence="11">
        <text>3-dehydro-4-O-phospho-L-erythronate + H(+) = dihydroxyacetone phosphate + CO2</text>
        <dbReference type="Rhea" id="RHEA:52404"/>
        <dbReference type="ChEBI" id="CHEBI:15378"/>
        <dbReference type="ChEBI" id="CHEBI:16526"/>
        <dbReference type="ChEBI" id="CHEBI:57642"/>
        <dbReference type="ChEBI" id="CHEBI:136592"/>
        <dbReference type="EC" id="4.1.1.104"/>
    </reaction>
</comment>
<comment type="cofactor">
    <cofactor evidence="1">
        <name>Zn(2+)</name>
        <dbReference type="ChEBI" id="CHEBI:29105"/>
    </cofactor>
</comment>
<dbReference type="InterPro" id="IPR036409">
    <property type="entry name" value="Aldolase_II/adducin_N_sf"/>
</dbReference>
<protein>
    <recommendedName>
        <fullName evidence="9">3-oxo-tetronate 4-phosphate decarboxylase</fullName>
        <ecNumber evidence="8">4.1.1.104</ecNumber>
    </recommendedName>
</protein>
<dbReference type="InterPro" id="IPR050013">
    <property type="entry name" value="OtnC"/>
</dbReference>
<accession>A0A1S1NS85</accession>
<dbReference type="InterPro" id="IPR001303">
    <property type="entry name" value="Aldolase_II/adducin_N"/>
</dbReference>
<dbReference type="PANTHER" id="PTHR22789:SF0">
    <property type="entry name" value="3-OXO-TETRONATE 4-PHOSPHATE DECARBOXYLASE-RELATED"/>
    <property type="match status" value="1"/>
</dbReference>
<dbReference type="Proteomes" id="UP000322553">
    <property type="component" value="Chromosome"/>
</dbReference>
<evidence type="ECO:0000256" key="3">
    <source>
        <dbReference type="ARBA" id="ARBA00022723"/>
    </source>
</evidence>
<evidence type="ECO:0000256" key="8">
    <source>
        <dbReference type="ARBA" id="ARBA00044772"/>
    </source>
</evidence>
<keyword evidence="3" id="KW-0479">Metal-binding</keyword>
<dbReference type="EMBL" id="CP043420">
    <property type="protein sequence ID" value="QEL09753.1"/>
    <property type="molecule type" value="Genomic_DNA"/>
</dbReference>